<dbReference type="Pfam" id="PF01381">
    <property type="entry name" value="HTH_3"/>
    <property type="match status" value="1"/>
</dbReference>
<dbReference type="PROSITE" id="PS50943">
    <property type="entry name" value="HTH_CROC1"/>
    <property type="match status" value="1"/>
</dbReference>
<dbReference type="EMBL" id="DVMO01000144">
    <property type="protein sequence ID" value="HIU28527.1"/>
    <property type="molecule type" value="Genomic_DNA"/>
</dbReference>
<protein>
    <submittedName>
        <fullName evidence="3">Helix-turn-helix transcriptional regulator</fullName>
    </submittedName>
</protein>
<dbReference type="InterPro" id="IPR010982">
    <property type="entry name" value="Lambda_DNA-bd_dom_sf"/>
</dbReference>
<sequence>MLETFETLDRAAIGKRITEGRKHIKMRRETLAEKLDVSVQFIADVEYGKKGMSMKTFYSICQALDITPNYLLAGSRYSFTGSEEYTRVCEEIAFLLKDCDDKQISAAGDIIRIYADSVKTKESAVCTDEENADS</sequence>
<dbReference type="SUPFAM" id="SSF47413">
    <property type="entry name" value="lambda repressor-like DNA-binding domains"/>
    <property type="match status" value="1"/>
</dbReference>
<dbReference type="Gene3D" id="1.10.260.40">
    <property type="entry name" value="lambda repressor-like DNA-binding domains"/>
    <property type="match status" value="1"/>
</dbReference>
<dbReference type="AlphaFoldDB" id="A0A9D1I6A1"/>
<comment type="caution">
    <text evidence="3">The sequence shown here is derived from an EMBL/GenBank/DDBJ whole genome shotgun (WGS) entry which is preliminary data.</text>
</comment>
<evidence type="ECO:0000313" key="3">
    <source>
        <dbReference type="EMBL" id="HIU28527.1"/>
    </source>
</evidence>
<keyword evidence="1" id="KW-0238">DNA-binding</keyword>
<organism evidence="3 4">
    <name type="scientific">Candidatus Fimisoma avicola</name>
    <dbReference type="NCBI Taxonomy" id="2840826"/>
    <lineage>
        <taxon>Bacteria</taxon>
        <taxon>Bacillati</taxon>
        <taxon>Bacillota</taxon>
        <taxon>Clostridia</taxon>
        <taxon>Eubacteriales</taxon>
        <taxon>Candidatus Fimisoma</taxon>
    </lineage>
</organism>
<dbReference type="InterPro" id="IPR001387">
    <property type="entry name" value="Cro/C1-type_HTH"/>
</dbReference>
<feature type="domain" description="HTH cro/C1-type" evidence="2">
    <location>
        <begin position="17"/>
        <end position="71"/>
    </location>
</feature>
<evidence type="ECO:0000256" key="1">
    <source>
        <dbReference type="ARBA" id="ARBA00023125"/>
    </source>
</evidence>
<dbReference type="GO" id="GO:0003677">
    <property type="term" value="F:DNA binding"/>
    <property type="evidence" value="ECO:0007669"/>
    <property type="project" value="UniProtKB-KW"/>
</dbReference>
<dbReference type="CDD" id="cd00093">
    <property type="entry name" value="HTH_XRE"/>
    <property type="match status" value="1"/>
</dbReference>
<accession>A0A9D1I6A1</accession>
<gene>
    <name evidence="3" type="ORF">IAD16_09135</name>
</gene>
<dbReference type="Proteomes" id="UP000824091">
    <property type="component" value="Unassembled WGS sequence"/>
</dbReference>
<reference evidence="3" key="2">
    <citation type="journal article" date="2021" name="PeerJ">
        <title>Extensive microbial diversity within the chicken gut microbiome revealed by metagenomics and culture.</title>
        <authorList>
            <person name="Gilroy R."/>
            <person name="Ravi A."/>
            <person name="Getino M."/>
            <person name="Pursley I."/>
            <person name="Horton D.L."/>
            <person name="Alikhan N.F."/>
            <person name="Baker D."/>
            <person name="Gharbi K."/>
            <person name="Hall N."/>
            <person name="Watson M."/>
            <person name="Adriaenssens E.M."/>
            <person name="Foster-Nyarko E."/>
            <person name="Jarju S."/>
            <person name="Secka A."/>
            <person name="Antonio M."/>
            <person name="Oren A."/>
            <person name="Chaudhuri R.R."/>
            <person name="La Ragione R."/>
            <person name="Hildebrand F."/>
            <person name="Pallen M.J."/>
        </authorList>
    </citation>
    <scope>NUCLEOTIDE SEQUENCE</scope>
    <source>
        <strain evidence="3">11300</strain>
    </source>
</reference>
<dbReference type="PANTHER" id="PTHR46558:SF13">
    <property type="entry name" value="HTH-TYPE TRANSCRIPTIONAL REGULATOR IMMR"/>
    <property type="match status" value="1"/>
</dbReference>
<proteinExistence type="predicted"/>
<dbReference type="PANTHER" id="PTHR46558">
    <property type="entry name" value="TRACRIPTIONAL REGULATORY PROTEIN-RELATED-RELATED"/>
    <property type="match status" value="1"/>
</dbReference>
<evidence type="ECO:0000259" key="2">
    <source>
        <dbReference type="PROSITE" id="PS50943"/>
    </source>
</evidence>
<dbReference type="SMART" id="SM00530">
    <property type="entry name" value="HTH_XRE"/>
    <property type="match status" value="1"/>
</dbReference>
<name>A0A9D1I6A1_9FIRM</name>
<reference evidence="3" key="1">
    <citation type="submission" date="2020-10" db="EMBL/GenBank/DDBJ databases">
        <authorList>
            <person name="Gilroy R."/>
        </authorList>
    </citation>
    <scope>NUCLEOTIDE SEQUENCE</scope>
    <source>
        <strain evidence="3">11300</strain>
    </source>
</reference>
<evidence type="ECO:0000313" key="4">
    <source>
        <dbReference type="Proteomes" id="UP000824091"/>
    </source>
</evidence>